<evidence type="ECO:0000313" key="1">
    <source>
        <dbReference type="EMBL" id="MBF0636759.1"/>
    </source>
</evidence>
<name>A0ABR9XS02_9CHLB</name>
<keyword evidence="2" id="KW-1185">Reference proteome</keyword>
<organism evidence="1 2">
    <name type="scientific">Prosthecochloris ethylica</name>
    <dbReference type="NCBI Taxonomy" id="2743976"/>
    <lineage>
        <taxon>Bacteria</taxon>
        <taxon>Pseudomonadati</taxon>
        <taxon>Chlorobiota</taxon>
        <taxon>Chlorobiia</taxon>
        <taxon>Chlorobiales</taxon>
        <taxon>Chlorobiaceae</taxon>
        <taxon>Prosthecochloris</taxon>
    </lineage>
</organism>
<gene>
    <name evidence="1" type="ORF">INT08_06165</name>
</gene>
<dbReference type="Proteomes" id="UP000619838">
    <property type="component" value="Unassembled WGS sequence"/>
</dbReference>
<sequence>MLTEPQRGDHALVVALLYGMRHGWDIRVEGDVSPRLLEGLEALQAIWWRWAPDLYTQVSITAAREIEAPAAAPKSGLFAFSGGVDGTYTFFKHFHGAAGRATCRPAAALLVHGMDIPLNQSLVFDSALARGSRMLEETNIPLLPIRTNSRDLGMNWEHSYGLQLAGCFLVFQGSFDMAFKASGEPYEDLVMPWGSTPLTDQLASTERMKMVHDGCEASRSEKVDWLVKHTTVCDYLRVCWEGPTLDRNCGGCEKCIRTMLNFWQNGHTVSAAFPTRLTPDLVSRGLQPRNSTQLKELQSILRLAKDRKTPSDPILRALEQVVKNGVTESRRGIVHRFYQALQRRVK</sequence>
<protein>
    <recommendedName>
        <fullName evidence="3">ATPase</fullName>
    </recommendedName>
</protein>
<comment type="caution">
    <text evidence="1">The sequence shown here is derived from an EMBL/GenBank/DDBJ whole genome shotgun (WGS) entry which is preliminary data.</text>
</comment>
<dbReference type="EMBL" id="JADGII010000008">
    <property type="protein sequence ID" value="MBF0636759.1"/>
    <property type="molecule type" value="Genomic_DNA"/>
</dbReference>
<evidence type="ECO:0000313" key="2">
    <source>
        <dbReference type="Proteomes" id="UP000619838"/>
    </source>
</evidence>
<evidence type="ECO:0008006" key="3">
    <source>
        <dbReference type="Google" id="ProtNLM"/>
    </source>
</evidence>
<proteinExistence type="predicted"/>
<dbReference type="RefSeq" id="WP_175187743.1">
    <property type="nucleotide sequence ID" value="NZ_JABVZQ010000018.1"/>
</dbReference>
<accession>A0ABR9XS02</accession>
<reference evidence="1 2" key="1">
    <citation type="journal article" date="2020" name="Microorganisms">
        <title>Simultaneous Genome Sequencing of Prosthecochloris ethylica and Desulfuromonas acetoxidans within a Syntrophic Mixture Reveals Unique Pili and Protein Interactions.</title>
        <authorList>
            <person name="Kyndt J.A."/>
            <person name="Van Beeumen J.J."/>
            <person name="Meyer T.E."/>
        </authorList>
    </citation>
    <scope>NUCLEOTIDE SEQUENCE [LARGE SCALE GENOMIC DNA]</scope>
    <source>
        <strain evidence="1 2">N3</strain>
    </source>
</reference>